<evidence type="ECO:0000313" key="5">
    <source>
        <dbReference type="Proteomes" id="UP001597216"/>
    </source>
</evidence>
<feature type="transmembrane region" description="Helical" evidence="2">
    <location>
        <begin position="35"/>
        <end position="58"/>
    </location>
</feature>
<name>A0ABW3T5G3_9CAUL</name>
<feature type="transmembrane region" description="Helical" evidence="2">
    <location>
        <begin position="249"/>
        <end position="271"/>
    </location>
</feature>
<feature type="domain" description="Acyltransferase 3" evidence="3">
    <location>
        <begin position="8"/>
        <end position="329"/>
    </location>
</feature>
<dbReference type="EMBL" id="JBHTLQ010000048">
    <property type="protein sequence ID" value="MFD1192248.1"/>
    <property type="molecule type" value="Genomic_DNA"/>
</dbReference>
<feature type="region of interest" description="Disordered" evidence="1">
    <location>
        <begin position="358"/>
        <end position="379"/>
    </location>
</feature>
<evidence type="ECO:0000259" key="3">
    <source>
        <dbReference type="Pfam" id="PF01757"/>
    </source>
</evidence>
<keyword evidence="5" id="KW-1185">Reference proteome</keyword>
<gene>
    <name evidence="4" type="ORF">ACFQ27_16795</name>
</gene>
<evidence type="ECO:0000256" key="1">
    <source>
        <dbReference type="SAM" id="MobiDB-lite"/>
    </source>
</evidence>
<feature type="transmembrane region" description="Helical" evidence="2">
    <location>
        <begin position="224"/>
        <end position="243"/>
    </location>
</feature>
<feature type="transmembrane region" description="Helical" evidence="2">
    <location>
        <begin position="79"/>
        <end position="96"/>
    </location>
</feature>
<dbReference type="InterPro" id="IPR050879">
    <property type="entry name" value="Acyltransferase_3"/>
</dbReference>
<keyword evidence="2" id="KW-1133">Transmembrane helix</keyword>
<reference evidence="5" key="1">
    <citation type="journal article" date="2019" name="Int. J. Syst. Evol. Microbiol.">
        <title>The Global Catalogue of Microorganisms (GCM) 10K type strain sequencing project: providing services to taxonomists for standard genome sequencing and annotation.</title>
        <authorList>
            <consortium name="The Broad Institute Genomics Platform"/>
            <consortium name="The Broad Institute Genome Sequencing Center for Infectious Disease"/>
            <person name="Wu L."/>
            <person name="Ma J."/>
        </authorList>
    </citation>
    <scope>NUCLEOTIDE SEQUENCE [LARGE SCALE GENOMIC DNA]</scope>
    <source>
        <strain evidence="5">CCUG 55074</strain>
    </source>
</reference>
<accession>A0ABW3T5G3</accession>
<dbReference type="PANTHER" id="PTHR23028:SF134">
    <property type="entry name" value="PUTATIVE (AFU_ORTHOLOGUE AFUA_4G08520)-RELATED"/>
    <property type="match status" value="1"/>
</dbReference>
<keyword evidence="2" id="KW-0812">Transmembrane</keyword>
<dbReference type="Pfam" id="PF01757">
    <property type="entry name" value="Acyl_transf_3"/>
    <property type="match status" value="1"/>
</dbReference>
<protein>
    <submittedName>
        <fullName evidence="4">Acyltransferase family protein</fullName>
        <ecNumber evidence="4">2.3.-.-</ecNumber>
    </submittedName>
</protein>
<feature type="transmembrane region" description="Helical" evidence="2">
    <location>
        <begin position="292"/>
        <end position="311"/>
    </location>
</feature>
<organism evidence="4 5">
    <name type="scientific">Phenylobacterium conjunctum</name>
    <dbReference type="NCBI Taxonomy" id="1298959"/>
    <lineage>
        <taxon>Bacteria</taxon>
        <taxon>Pseudomonadati</taxon>
        <taxon>Pseudomonadota</taxon>
        <taxon>Alphaproteobacteria</taxon>
        <taxon>Caulobacterales</taxon>
        <taxon>Caulobacteraceae</taxon>
        <taxon>Phenylobacterium</taxon>
    </lineage>
</organism>
<dbReference type="InterPro" id="IPR002656">
    <property type="entry name" value="Acyl_transf_3_dom"/>
</dbReference>
<feature type="compositionally biased region" description="Basic and acidic residues" evidence="1">
    <location>
        <begin position="363"/>
        <end position="379"/>
    </location>
</feature>
<dbReference type="GO" id="GO:0016746">
    <property type="term" value="F:acyltransferase activity"/>
    <property type="evidence" value="ECO:0007669"/>
    <property type="project" value="UniProtKB-KW"/>
</dbReference>
<keyword evidence="4" id="KW-0012">Acyltransferase</keyword>
<feature type="transmembrane region" description="Helical" evidence="2">
    <location>
        <begin position="317"/>
        <end position="339"/>
    </location>
</feature>
<dbReference type="Proteomes" id="UP001597216">
    <property type="component" value="Unassembled WGS sequence"/>
</dbReference>
<proteinExistence type="predicted"/>
<feature type="transmembrane region" description="Helical" evidence="2">
    <location>
        <begin position="141"/>
        <end position="160"/>
    </location>
</feature>
<comment type="caution">
    <text evidence="4">The sequence shown here is derived from an EMBL/GenBank/DDBJ whole genome shotgun (WGS) entry which is preliminary data.</text>
</comment>
<feature type="transmembrane region" description="Helical" evidence="2">
    <location>
        <begin position="195"/>
        <end position="212"/>
    </location>
</feature>
<keyword evidence="4" id="KW-0808">Transferase</keyword>
<evidence type="ECO:0000256" key="2">
    <source>
        <dbReference type="SAM" id="Phobius"/>
    </source>
</evidence>
<feature type="transmembrane region" description="Helical" evidence="2">
    <location>
        <begin position="165"/>
        <end position="183"/>
    </location>
</feature>
<dbReference type="PANTHER" id="PTHR23028">
    <property type="entry name" value="ACETYLTRANSFERASE"/>
    <property type="match status" value="1"/>
</dbReference>
<dbReference type="RefSeq" id="WP_377354411.1">
    <property type="nucleotide sequence ID" value="NZ_JBHTLQ010000048.1"/>
</dbReference>
<keyword evidence="2" id="KW-0472">Membrane</keyword>
<sequence>MSKPAYYPALDGLRGVAALSVVVMHRHVWFGLEGWLAHGYLAVDFFFMLSGFVIANAYEGKLTGGMSAWDFIKARLIRLYPLLALGVTIGTAWRLLALKLDLAIFTPAETWAIFGRGLLLLPTLHGRFANTSAFPFDPPTWSLFFELAINLVYVAIFRFLSTGRLVGLTLACLVPLSLLAFKTGGLDAGDVAEDFWQGGVRVGFPFFAGVLLHRFRRLPGLERIRAPFWVQALVLLAVLNASGLGAARWAFDLFCAVVIFPALVIAGANTVSSARETQALKVMGDLSYPAYVLHYPIYVLMGSLADYWGIVDYTDGALWFALLTLGVILAVSQGATIWFDRPVRAWLTRVTVPRPSPLVGEGVGRRTTDEGSHSRSTAD</sequence>
<dbReference type="EC" id="2.3.-.-" evidence="4"/>
<evidence type="ECO:0000313" key="4">
    <source>
        <dbReference type="EMBL" id="MFD1192248.1"/>
    </source>
</evidence>